<keyword evidence="4 6" id="KW-0472">Membrane</keyword>
<dbReference type="GO" id="GO:0071944">
    <property type="term" value="C:cell periphery"/>
    <property type="evidence" value="ECO:0007669"/>
    <property type="project" value="UniProtKB-ARBA"/>
</dbReference>
<accession>A0A8E2EVF4</accession>
<dbReference type="GO" id="GO:0016020">
    <property type="term" value="C:membrane"/>
    <property type="evidence" value="ECO:0007669"/>
    <property type="project" value="UniProtKB-SubCell"/>
</dbReference>
<evidence type="ECO:0000256" key="4">
    <source>
        <dbReference type="ARBA" id="ARBA00023136"/>
    </source>
</evidence>
<dbReference type="OrthoDB" id="4157427at2759"/>
<reference evidence="8 9" key="1">
    <citation type="journal article" date="2016" name="Nat. Commun.">
        <title>Ectomycorrhizal ecology is imprinted in the genome of the dominant symbiotic fungus Cenococcum geophilum.</title>
        <authorList>
            <consortium name="DOE Joint Genome Institute"/>
            <person name="Peter M."/>
            <person name="Kohler A."/>
            <person name="Ohm R.A."/>
            <person name="Kuo A."/>
            <person name="Krutzmann J."/>
            <person name="Morin E."/>
            <person name="Arend M."/>
            <person name="Barry K.W."/>
            <person name="Binder M."/>
            <person name="Choi C."/>
            <person name="Clum A."/>
            <person name="Copeland A."/>
            <person name="Grisel N."/>
            <person name="Haridas S."/>
            <person name="Kipfer T."/>
            <person name="LaButti K."/>
            <person name="Lindquist E."/>
            <person name="Lipzen A."/>
            <person name="Maire R."/>
            <person name="Meier B."/>
            <person name="Mihaltcheva S."/>
            <person name="Molinier V."/>
            <person name="Murat C."/>
            <person name="Poggeler S."/>
            <person name="Quandt C.A."/>
            <person name="Sperisen C."/>
            <person name="Tritt A."/>
            <person name="Tisserant E."/>
            <person name="Crous P.W."/>
            <person name="Henrissat B."/>
            <person name="Nehls U."/>
            <person name="Egli S."/>
            <person name="Spatafora J.W."/>
            <person name="Grigoriev I.V."/>
            <person name="Martin F.M."/>
        </authorList>
    </citation>
    <scope>NUCLEOTIDE SEQUENCE [LARGE SCALE GENOMIC DNA]</scope>
    <source>
        <strain evidence="8 9">CBS 207.34</strain>
    </source>
</reference>
<sequence>MSSPRLPFYLIAAPIFLLCYNSIRFVEATSIETFSDDACQKSYRSINGPDGYPNGTCTHLDSQGPFSSFQVVQEDNGCTVTIYGNDTIPGEPCSATALQFAEIATCYNASWVYYSIDACIPPGSSSTASSNPTSSSTPQSHHSNHTGAIAGGVVGGVVGLAILVGIAIFFFVRRRRRQRQQPDDPHEMPDAHVPEMHAKEAEPELPAPQGTAELGRNSQYITASELPGNHEEQAEKPKEVIRPETPLEMQGNDSWLPGDDAVGTTEEPRSKA</sequence>
<evidence type="ECO:0000313" key="8">
    <source>
        <dbReference type="EMBL" id="OCL05611.1"/>
    </source>
</evidence>
<evidence type="ECO:0000256" key="3">
    <source>
        <dbReference type="ARBA" id="ARBA00022989"/>
    </source>
</evidence>
<feature type="transmembrane region" description="Helical" evidence="6">
    <location>
        <begin position="148"/>
        <end position="172"/>
    </location>
</feature>
<gene>
    <name evidence="8" type="ORF">AOQ84DRAFT_355893</name>
</gene>
<dbReference type="InterPro" id="IPR051694">
    <property type="entry name" value="Immunoregulatory_rcpt-like"/>
</dbReference>
<protein>
    <submittedName>
        <fullName evidence="8">Uncharacterized protein</fullName>
    </submittedName>
</protein>
<dbReference type="Proteomes" id="UP000250140">
    <property type="component" value="Unassembled WGS sequence"/>
</dbReference>
<proteinExistence type="predicted"/>
<keyword evidence="7" id="KW-0732">Signal</keyword>
<dbReference type="Gene3D" id="1.20.5.510">
    <property type="entry name" value="Single helix bin"/>
    <property type="match status" value="1"/>
</dbReference>
<evidence type="ECO:0000256" key="1">
    <source>
        <dbReference type="ARBA" id="ARBA00004167"/>
    </source>
</evidence>
<evidence type="ECO:0000256" key="2">
    <source>
        <dbReference type="ARBA" id="ARBA00022692"/>
    </source>
</evidence>
<feature type="chain" id="PRO_5034855111" evidence="7">
    <location>
        <begin position="29"/>
        <end position="272"/>
    </location>
</feature>
<dbReference type="EMBL" id="KV750249">
    <property type="protein sequence ID" value="OCL05611.1"/>
    <property type="molecule type" value="Genomic_DNA"/>
</dbReference>
<evidence type="ECO:0000256" key="6">
    <source>
        <dbReference type="SAM" id="Phobius"/>
    </source>
</evidence>
<evidence type="ECO:0000256" key="7">
    <source>
        <dbReference type="SAM" id="SignalP"/>
    </source>
</evidence>
<keyword evidence="3 6" id="KW-1133">Transmembrane helix</keyword>
<comment type="subcellular location">
    <subcellularLocation>
        <location evidence="1">Membrane</location>
        <topology evidence="1">Single-pass membrane protein</topology>
    </subcellularLocation>
</comment>
<dbReference type="PANTHER" id="PTHR15549">
    <property type="entry name" value="PAIRED IMMUNOGLOBULIN-LIKE TYPE 2 RECEPTOR"/>
    <property type="match status" value="1"/>
</dbReference>
<evidence type="ECO:0000313" key="9">
    <source>
        <dbReference type="Proteomes" id="UP000250140"/>
    </source>
</evidence>
<evidence type="ECO:0000256" key="5">
    <source>
        <dbReference type="SAM" id="MobiDB-lite"/>
    </source>
</evidence>
<organism evidence="8 9">
    <name type="scientific">Glonium stellatum</name>
    <dbReference type="NCBI Taxonomy" id="574774"/>
    <lineage>
        <taxon>Eukaryota</taxon>
        <taxon>Fungi</taxon>
        <taxon>Dikarya</taxon>
        <taxon>Ascomycota</taxon>
        <taxon>Pezizomycotina</taxon>
        <taxon>Dothideomycetes</taxon>
        <taxon>Pleosporomycetidae</taxon>
        <taxon>Gloniales</taxon>
        <taxon>Gloniaceae</taxon>
        <taxon>Glonium</taxon>
    </lineage>
</organism>
<feature type="region of interest" description="Disordered" evidence="5">
    <location>
        <begin position="199"/>
        <end position="272"/>
    </location>
</feature>
<keyword evidence="2 6" id="KW-0812">Transmembrane</keyword>
<dbReference type="AlphaFoldDB" id="A0A8E2EVF4"/>
<keyword evidence="9" id="KW-1185">Reference proteome</keyword>
<feature type="region of interest" description="Disordered" evidence="5">
    <location>
        <begin position="124"/>
        <end position="144"/>
    </location>
</feature>
<dbReference type="PANTHER" id="PTHR15549:SF26">
    <property type="entry name" value="AXIAL BUDDING PATTERN PROTEIN 2-RELATED"/>
    <property type="match status" value="1"/>
</dbReference>
<name>A0A8E2EVF4_9PEZI</name>
<feature type="compositionally biased region" description="Basic and acidic residues" evidence="5">
    <location>
        <begin position="228"/>
        <end position="242"/>
    </location>
</feature>
<feature type="signal peptide" evidence="7">
    <location>
        <begin position="1"/>
        <end position="28"/>
    </location>
</feature>